<name>A0A1Z4BQB5_9FLAO</name>
<dbReference type="RefSeq" id="WP_088594438.1">
    <property type="nucleotide sequence ID" value="NZ_CP022022.1"/>
</dbReference>
<dbReference type="EMBL" id="CP022022">
    <property type="protein sequence ID" value="ASF43485.1"/>
    <property type="molecule type" value="Genomic_DNA"/>
</dbReference>
<protein>
    <submittedName>
        <fullName evidence="1">Uncharacterized protein</fullName>
    </submittedName>
</protein>
<sequence length="199" mass="23344">MKNEKYLIESVVTKDYTTPYAQKDTYKRLIEIWYLGKKADLAYYQIMTIKYIFPEENTINTLLRKIASTFNYLEVGISEENRIAKVFNLSAIKIKWKKIQLSITTNHKGYEIEYYCASITNLLEDEQSFIAFLNQNNMLGLLFNGHHKENDKVICKGEDLLEYRNSILIESIVNEINNNTNLKYSLLWLGSLEINNKNT</sequence>
<organism evidence="1 2">
    <name type="scientific">Capnocytophaga endodontalis</name>
    <dbReference type="NCBI Taxonomy" id="2708117"/>
    <lineage>
        <taxon>Bacteria</taxon>
        <taxon>Pseudomonadati</taxon>
        <taxon>Bacteroidota</taxon>
        <taxon>Flavobacteriia</taxon>
        <taxon>Flavobacteriales</taxon>
        <taxon>Flavobacteriaceae</taxon>
        <taxon>Capnocytophaga</taxon>
    </lineage>
</organism>
<gene>
    <name evidence="1" type="ORF">CBG49_10600</name>
</gene>
<dbReference type="Proteomes" id="UP000197007">
    <property type="component" value="Chromosome"/>
</dbReference>
<proteinExistence type="predicted"/>
<dbReference type="KEGG" id="capn:CBG49_10600"/>
<reference evidence="2" key="1">
    <citation type="submission" date="2017-06" db="EMBL/GenBank/DDBJ databases">
        <title>Complete genome sequence of Capnocytophaga sp. KCOM 1579 (=ChDC OS43) isolated from a human refractory periapical abscess lesion.</title>
        <authorList>
            <person name="Kook J.-K."/>
            <person name="Park S.-N."/>
            <person name="Lim Y.K."/>
            <person name="Roh H."/>
        </authorList>
    </citation>
    <scope>NUCLEOTIDE SEQUENCE [LARGE SCALE GENOMIC DNA]</scope>
    <source>
        <strain evidence="2">ChDC OS43</strain>
    </source>
</reference>
<evidence type="ECO:0000313" key="2">
    <source>
        <dbReference type="Proteomes" id="UP000197007"/>
    </source>
</evidence>
<keyword evidence="2" id="KW-1185">Reference proteome</keyword>
<accession>A0A1Z4BQB5</accession>
<evidence type="ECO:0000313" key="1">
    <source>
        <dbReference type="EMBL" id="ASF43485.1"/>
    </source>
</evidence>
<dbReference type="AlphaFoldDB" id="A0A1Z4BQB5"/>